<keyword evidence="2" id="KW-0812">Transmembrane</keyword>
<name>A0A437MN92_9PROT</name>
<dbReference type="Proteomes" id="UP000282957">
    <property type="component" value="Unassembled WGS sequence"/>
</dbReference>
<protein>
    <submittedName>
        <fullName evidence="3">Uncharacterized protein</fullName>
    </submittedName>
</protein>
<dbReference type="AlphaFoldDB" id="A0A437MN92"/>
<feature type="region of interest" description="Disordered" evidence="1">
    <location>
        <begin position="1"/>
        <end position="76"/>
    </location>
</feature>
<reference evidence="3 4" key="1">
    <citation type="submission" date="2019-01" db="EMBL/GenBank/DDBJ databases">
        <authorList>
            <person name="Chen W.-M."/>
        </authorList>
    </citation>
    <scope>NUCLEOTIDE SEQUENCE [LARGE SCALE GENOMIC DNA]</scope>
    <source>
        <strain evidence="3 4">CCP-6</strain>
    </source>
</reference>
<feature type="transmembrane region" description="Helical" evidence="2">
    <location>
        <begin position="111"/>
        <end position="133"/>
    </location>
</feature>
<organism evidence="3 4">
    <name type="scientific">Rhodovarius crocodyli</name>
    <dbReference type="NCBI Taxonomy" id="1979269"/>
    <lineage>
        <taxon>Bacteria</taxon>
        <taxon>Pseudomonadati</taxon>
        <taxon>Pseudomonadota</taxon>
        <taxon>Alphaproteobacteria</taxon>
        <taxon>Acetobacterales</taxon>
        <taxon>Roseomonadaceae</taxon>
        <taxon>Rhodovarius</taxon>
    </lineage>
</organism>
<accession>A0A437MN92</accession>
<keyword evidence="2" id="KW-0472">Membrane</keyword>
<evidence type="ECO:0000256" key="2">
    <source>
        <dbReference type="SAM" id="Phobius"/>
    </source>
</evidence>
<feature type="transmembrane region" description="Helical" evidence="2">
    <location>
        <begin position="139"/>
        <end position="163"/>
    </location>
</feature>
<evidence type="ECO:0000313" key="3">
    <source>
        <dbReference type="EMBL" id="RVT99107.1"/>
    </source>
</evidence>
<dbReference type="EMBL" id="SACL01000001">
    <property type="protein sequence ID" value="RVT99107.1"/>
    <property type="molecule type" value="Genomic_DNA"/>
</dbReference>
<evidence type="ECO:0000256" key="1">
    <source>
        <dbReference type="SAM" id="MobiDB-lite"/>
    </source>
</evidence>
<keyword evidence="4" id="KW-1185">Reference proteome</keyword>
<feature type="transmembrane region" description="Helical" evidence="2">
    <location>
        <begin position="78"/>
        <end position="99"/>
    </location>
</feature>
<proteinExistence type="predicted"/>
<gene>
    <name evidence="3" type="ORF">EOD42_03090</name>
</gene>
<keyword evidence="2" id="KW-1133">Transmembrane helix</keyword>
<sequence>MAAGAGHQHRRCRGRHCGLAGGRAGGGDDRVAGQQRIPPRSPPAGAPGGRPGPERGATGCRLGPGGGPVSGPTEPPGVWGEAAVALAVGTVSAAAGAYVRAKSSTRPLPSLLALLAEAVVCGSISSAVVQYLQISDVRVLAGVSSAAGLIGTQAISLLLIRIVRQRTGPEGRA</sequence>
<evidence type="ECO:0000313" key="4">
    <source>
        <dbReference type="Proteomes" id="UP000282957"/>
    </source>
</evidence>
<comment type="caution">
    <text evidence="3">The sequence shown here is derived from an EMBL/GenBank/DDBJ whole genome shotgun (WGS) entry which is preliminary data.</text>
</comment>
<feature type="compositionally biased region" description="Basic residues" evidence="1">
    <location>
        <begin position="7"/>
        <end position="16"/>
    </location>
</feature>